<protein>
    <submittedName>
        <fullName evidence="1">Class I SAM-dependent methyltransferase</fullName>
    </submittedName>
</protein>
<dbReference type="SUPFAM" id="SSF53335">
    <property type="entry name" value="S-adenosyl-L-methionine-dependent methyltransferases"/>
    <property type="match status" value="1"/>
</dbReference>
<dbReference type="GO" id="GO:0032259">
    <property type="term" value="P:methylation"/>
    <property type="evidence" value="ECO:0007669"/>
    <property type="project" value="UniProtKB-KW"/>
</dbReference>
<organism evidence="1 2">
    <name type="scientific">Ensifer adhaerens</name>
    <name type="common">Sinorhizobium morelense</name>
    <dbReference type="NCBI Taxonomy" id="106592"/>
    <lineage>
        <taxon>Bacteria</taxon>
        <taxon>Pseudomonadati</taxon>
        <taxon>Pseudomonadota</taxon>
        <taxon>Alphaproteobacteria</taxon>
        <taxon>Hyphomicrobiales</taxon>
        <taxon>Rhizobiaceae</taxon>
        <taxon>Sinorhizobium/Ensifer group</taxon>
        <taxon>Ensifer</taxon>
    </lineage>
</organism>
<dbReference type="GO" id="GO:0008168">
    <property type="term" value="F:methyltransferase activity"/>
    <property type="evidence" value="ECO:0007669"/>
    <property type="project" value="UniProtKB-KW"/>
</dbReference>
<dbReference type="Pfam" id="PF13489">
    <property type="entry name" value="Methyltransf_23"/>
    <property type="match status" value="1"/>
</dbReference>
<dbReference type="Gene3D" id="3.40.50.150">
    <property type="entry name" value="Vaccinia Virus protein VP39"/>
    <property type="match status" value="1"/>
</dbReference>
<dbReference type="AlphaFoldDB" id="A0A9Q9D893"/>
<dbReference type="PANTHER" id="PTHR43861:SF1">
    <property type="entry name" value="TRANS-ACONITATE 2-METHYLTRANSFERASE"/>
    <property type="match status" value="1"/>
</dbReference>
<reference evidence="1" key="1">
    <citation type="submission" date="2022-06" db="EMBL/GenBank/DDBJ databases">
        <title>Physiological and biochemical characterization and genomic elucidation of a strain of the genus Ensifer adhaerens M8 that combines arsenic oxidation and chromium reduction.</title>
        <authorList>
            <person name="Li X."/>
            <person name="Yu c."/>
        </authorList>
    </citation>
    <scope>NUCLEOTIDE SEQUENCE</scope>
    <source>
        <strain evidence="1">M8</strain>
    </source>
</reference>
<dbReference type="PANTHER" id="PTHR43861">
    <property type="entry name" value="TRANS-ACONITATE 2-METHYLTRANSFERASE-RELATED"/>
    <property type="match status" value="1"/>
</dbReference>
<dbReference type="OrthoDB" id="9804312at2"/>
<dbReference type="Proteomes" id="UP001055460">
    <property type="component" value="Chromosome"/>
</dbReference>
<sequence length="199" mass="21926">MTKPDDDTLAFYRDNAATYAARERKPPATRLAAFMARLAPGASVLDLGCGGGHDSLVLLDHGFDVSACDGSAELAREAEVRIGRKVEVITFQEIVWEGRFDGIWAEASLLHVPRTELADVLTRIRRTLKPGGLLQASFKAGETEGHDRFGRYFNYPSADWLRACFEDAGWPEPDISEADGSGYDGEPTRWLHVSARRTA</sequence>
<evidence type="ECO:0000313" key="2">
    <source>
        <dbReference type="Proteomes" id="UP001055460"/>
    </source>
</evidence>
<accession>A0A9Q9D893</accession>
<evidence type="ECO:0000313" key="1">
    <source>
        <dbReference type="EMBL" id="USJ21729.1"/>
    </source>
</evidence>
<proteinExistence type="predicted"/>
<dbReference type="CDD" id="cd02440">
    <property type="entry name" value="AdoMet_MTases"/>
    <property type="match status" value="1"/>
</dbReference>
<dbReference type="EMBL" id="CP098807">
    <property type="protein sequence ID" value="USJ21729.1"/>
    <property type="molecule type" value="Genomic_DNA"/>
</dbReference>
<keyword evidence="1" id="KW-0808">Transferase</keyword>
<keyword evidence="1" id="KW-0489">Methyltransferase</keyword>
<gene>
    <name evidence="1" type="ORF">NE863_10360</name>
</gene>
<dbReference type="RefSeq" id="WP_090294452.1">
    <property type="nucleotide sequence ID" value="NZ_CP084486.1"/>
</dbReference>
<dbReference type="InterPro" id="IPR029063">
    <property type="entry name" value="SAM-dependent_MTases_sf"/>
</dbReference>
<name>A0A9Q9D893_ENSAD</name>